<feature type="compositionally biased region" description="Basic and acidic residues" evidence="5">
    <location>
        <begin position="151"/>
        <end position="162"/>
    </location>
</feature>
<keyword evidence="3" id="KW-0963">Cytoplasm</keyword>
<proteinExistence type="inferred from homology"/>
<protein>
    <submittedName>
        <fullName evidence="6">EspG family protein</fullName>
    </submittedName>
</protein>
<accession>A0A285LWE8</accession>
<evidence type="ECO:0000256" key="4">
    <source>
        <dbReference type="ARBA" id="ARBA00023186"/>
    </source>
</evidence>
<dbReference type="STRING" id="1379680.GCA_001612615_01064"/>
<comment type="subcellular location">
    <subcellularLocation>
        <location evidence="1">Cytoplasm</location>
    </subcellularLocation>
</comment>
<gene>
    <name evidence="6" type="ORF">SAMN04244553_6249</name>
</gene>
<dbReference type="Pfam" id="PF14011">
    <property type="entry name" value="ESX-1_EspG"/>
    <property type="match status" value="1"/>
</dbReference>
<keyword evidence="7" id="KW-1185">Reference proteome</keyword>
<evidence type="ECO:0000313" key="6">
    <source>
        <dbReference type="EMBL" id="SNY89242.1"/>
    </source>
</evidence>
<dbReference type="RefSeq" id="WP_097247984.1">
    <property type="nucleotide sequence ID" value="NZ_OBEG01000008.1"/>
</dbReference>
<dbReference type="OrthoDB" id="4522759at2"/>
<dbReference type="InterPro" id="IPR025734">
    <property type="entry name" value="EspG"/>
</dbReference>
<feature type="region of interest" description="Disordered" evidence="5">
    <location>
        <begin position="137"/>
        <end position="166"/>
    </location>
</feature>
<comment type="similarity">
    <text evidence="2">Belongs to the EspG family.</text>
</comment>
<evidence type="ECO:0000256" key="2">
    <source>
        <dbReference type="ARBA" id="ARBA00006411"/>
    </source>
</evidence>
<dbReference type="AlphaFoldDB" id="A0A285LWE8"/>
<evidence type="ECO:0000256" key="3">
    <source>
        <dbReference type="ARBA" id="ARBA00022490"/>
    </source>
</evidence>
<reference evidence="6 7" key="1">
    <citation type="submission" date="2017-09" db="EMBL/GenBank/DDBJ databases">
        <authorList>
            <person name="Ehlers B."/>
            <person name="Leendertz F.H."/>
        </authorList>
    </citation>
    <scope>NUCLEOTIDE SEQUENCE [LARGE SCALE GENOMIC DNA]</scope>
    <source>
        <strain evidence="6 7">DSM 45537</strain>
    </source>
</reference>
<dbReference type="EMBL" id="OBEG01000008">
    <property type="protein sequence ID" value="SNY89242.1"/>
    <property type="molecule type" value="Genomic_DNA"/>
</dbReference>
<evidence type="ECO:0000256" key="5">
    <source>
        <dbReference type="SAM" id="MobiDB-lite"/>
    </source>
</evidence>
<evidence type="ECO:0000256" key="1">
    <source>
        <dbReference type="ARBA" id="ARBA00004496"/>
    </source>
</evidence>
<dbReference type="Proteomes" id="UP000219565">
    <property type="component" value="Unassembled WGS sequence"/>
</dbReference>
<keyword evidence="4" id="KW-0143">Chaperone</keyword>
<evidence type="ECO:0000313" key="7">
    <source>
        <dbReference type="Proteomes" id="UP000219565"/>
    </source>
</evidence>
<organism evidence="6 7">
    <name type="scientific">Nocardia amikacinitolerans</name>
    <dbReference type="NCBI Taxonomy" id="756689"/>
    <lineage>
        <taxon>Bacteria</taxon>
        <taxon>Bacillati</taxon>
        <taxon>Actinomycetota</taxon>
        <taxon>Actinomycetes</taxon>
        <taxon>Mycobacteriales</taxon>
        <taxon>Nocardiaceae</taxon>
        <taxon>Nocardia</taxon>
    </lineage>
</organism>
<sequence length="255" mass="28724">MSEWSWETDDFAALWLGDAHDRIPSPLRHLSRFAYRDEFAAHREAVRRRYSGDELDEIRAAMHTLGASELRIEILGGSSKHRASTGRDDLREYRIIGARAGHRAVTLSQYGTDSEHGPIRLRAFDADQLPARLTQSIPGCAPGAEKPATFHPDELSPRRDGYLQDNARNTPRERYQRLLGRPSDGGGSAVLLTGPLHTHTKPRNVVQWHDISGDGRYTELRGQHITVRPTTPADLTTQFATWITRALDHLRPDDL</sequence>
<name>A0A285LWE8_9NOCA</name>